<keyword evidence="2" id="KW-1185">Reference proteome</keyword>
<dbReference type="Proteomes" id="UP001732700">
    <property type="component" value="Chromosome 4A"/>
</dbReference>
<accession>A0ACD5WLZ7</accession>
<reference evidence="1" key="2">
    <citation type="submission" date="2025-09" db="UniProtKB">
        <authorList>
            <consortium name="EnsemblPlants"/>
        </authorList>
    </citation>
    <scope>IDENTIFICATION</scope>
</reference>
<sequence>MAVIVRHFALALLLVMTIFSTVEMSTVATRLRSRKPRPFLQPLSPGGYKTYIVLLKTPAGGDDMEYDARRAWYESFLPTKMTRDGQPRLRHLYTTVATGFSALLTDEEVKGVAAKPGFITAIPNTFSYKQTRRTYGRRYRQA</sequence>
<dbReference type="EnsemblPlants" id="AVESA.00010b.r2.4AG0654040.1">
    <property type="protein sequence ID" value="AVESA.00010b.r2.4AG0654040.1.CDS.1"/>
    <property type="gene ID" value="AVESA.00010b.r2.4AG0654040"/>
</dbReference>
<evidence type="ECO:0000313" key="1">
    <source>
        <dbReference type="EnsemblPlants" id="AVESA.00010b.r2.4AG0654040.1.CDS.1"/>
    </source>
</evidence>
<reference evidence="1" key="1">
    <citation type="submission" date="2021-05" db="EMBL/GenBank/DDBJ databases">
        <authorList>
            <person name="Scholz U."/>
            <person name="Mascher M."/>
            <person name="Fiebig A."/>
        </authorList>
    </citation>
    <scope>NUCLEOTIDE SEQUENCE [LARGE SCALE GENOMIC DNA]</scope>
</reference>
<organism evidence="1 2">
    <name type="scientific">Avena sativa</name>
    <name type="common">Oat</name>
    <dbReference type="NCBI Taxonomy" id="4498"/>
    <lineage>
        <taxon>Eukaryota</taxon>
        <taxon>Viridiplantae</taxon>
        <taxon>Streptophyta</taxon>
        <taxon>Embryophyta</taxon>
        <taxon>Tracheophyta</taxon>
        <taxon>Spermatophyta</taxon>
        <taxon>Magnoliopsida</taxon>
        <taxon>Liliopsida</taxon>
        <taxon>Poales</taxon>
        <taxon>Poaceae</taxon>
        <taxon>BOP clade</taxon>
        <taxon>Pooideae</taxon>
        <taxon>Poodae</taxon>
        <taxon>Poeae</taxon>
        <taxon>Poeae Chloroplast Group 1 (Aveneae type)</taxon>
        <taxon>Aveninae</taxon>
        <taxon>Avena</taxon>
    </lineage>
</organism>
<protein>
    <submittedName>
        <fullName evidence="1">Uncharacterized protein</fullName>
    </submittedName>
</protein>
<evidence type="ECO:0000313" key="2">
    <source>
        <dbReference type="Proteomes" id="UP001732700"/>
    </source>
</evidence>
<name>A0ACD5WLZ7_AVESA</name>
<proteinExistence type="predicted"/>